<organism evidence="2 3">
    <name type="scientific">Cupriavidus neocaledonicus</name>
    <dbReference type="NCBI Taxonomy" id="1040979"/>
    <lineage>
        <taxon>Bacteria</taxon>
        <taxon>Pseudomonadati</taxon>
        <taxon>Pseudomonadota</taxon>
        <taxon>Betaproteobacteria</taxon>
        <taxon>Burkholderiales</taxon>
        <taxon>Burkholderiaceae</taxon>
        <taxon>Cupriavidus</taxon>
    </lineage>
</organism>
<keyword evidence="4" id="KW-1185">Reference proteome</keyword>
<reference evidence="3 4" key="1">
    <citation type="submission" date="2018-01" db="EMBL/GenBank/DDBJ databases">
        <authorList>
            <person name="Clerissi C."/>
        </authorList>
    </citation>
    <scope>NUCLEOTIDE SEQUENCE [LARGE SCALE GENOMIC DNA]</scope>
    <source>
        <strain evidence="1">Cupriavidus taiwanensis STM 6082</strain>
        <strain evidence="2">Cupriavidus taiwanensis STM 6160</strain>
    </source>
</reference>
<dbReference type="AlphaFoldDB" id="A0A375HCB9"/>
<dbReference type="RefSeq" id="WP_145987514.1">
    <property type="nucleotide sequence ID" value="NZ_AQUR01000095.1"/>
</dbReference>
<accession>A0A375HCB9</accession>
<evidence type="ECO:0000313" key="4">
    <source>
        <dbReference type="Proteomes" id="UP000256710"/>
    </source>
</evidence>
<name>A0A375HCB9_9BURK</name>
<gene>
    <name evidence="1" type="ORF">CBM2605_A290050</name>
    <name evidence="2" type="ORF">CBM2607_20532</name>
</gene>
<sequence length="61" mass="6923">MKSILFAAGMRARIRGPFVIGAVNNFGDNRISQGFLTLPLDSQHQRRFLFVVWMKSQIDVA</sequence>
<dbReference type="EMBL" id="LT984806">
    <property type="protein sequence ID" value="SPD48538.1"/>
    <property type="molecule type" value="Genomic_DNA"/>
</dbReference>
<proteinExistence type="predicted"/>
<protein>
    <submittedName>
        <fullName evidence="2">Uncharacterized protein</fullName>
    </submittedName>
</protein>
<evidence type="ECO:0000313" key="2">
    <source>
        <dbReference type="EMBL" id="SPD48538.1"/>
    </source>
</evidence>
<dbReference type="Proteomes" id="UP000255168">
    <property type="component" value="Chromosome I"/>
</dbReference>
<dbReference type="EMBL" id="OFTC01000022">
    <property type="protein sequence ID" value="SOZ36554.1"/>
    <property type="molecule type" value="Genomic_DNA"/>
</dbReference>
<dbReference type="Proteomes" id="UP000256710">
    <property type="component" value="Unassembled WGS sequence"/>
</dbReference>
<evidence type="ECO:0000313" key="3">
    <source>
        <dbReference type="Proteomes" id="UP000255168"/>
    </source>
</evidence>
<evidence type="ECO:0000313" key="1">
    <source>
        <dbReference type="EMBL" id="SOZ36554.1"/>
    </source>
</evidence>